<evidence type="ECO:0000256" key="1">
    <source>
        <dbReference type="SAM" id="SignalP"/>
    </source>
</evidence>
<accession>A0AAN8MVT6</accession>
<dbReference type="Proteomes" id="UP001356427">
    <property type="component" value="Unassembled WGS sequence"/>
</dbReference>
<name>A0AAN8MVT6_9TELE</name>
<dbReference type="AlphaFoldDB" id="A0AAN8MVT6"/>
<feature type="signal peptide" evidence="1">
    <location>
        <begin position="1"/>
        <end position="25"/>
    </location>
</feature>
<feature type="non-terminal residue" evidence="2">
    <location>
        <position position="1"/>
    </location>
</feature>
<dbReference type="EMBL" id="JAGTTL010000007">
    <property type="protein sequence ID" value="KAK6319996.1"/>
    <property type="molecule type" value="Genomic_DNA"/>
</dbReference>
<comment type="caution">
    <text evidence="2">The sequence shown here is derived from an EMBL/GenBank/DDBJ whole genome shotgun (WGS) entry which is preliminary data.</text>
</comment>
<feature type="chain" id="PRO_5043000905" evidence="1">
    <location>
        <begin position="26"/>
        <end position="62"/>
    </location>
</feature>
<reference evidence="2 3" key="1">
    <citation type="submission" date="2021-04" db="EMBL/GenBank/DDBJ databases">
        <authorList>
            <person name="De Guttry C."/>
            <person name="Zahm M."/>
            <person name="Klopp C."/>
            <person name="Cabau C."/>
            <person name="Louis A."/>
            <person name="Berthelot C."/>
            <person name="Parey E."/>
            <person name="Roest Crollius H."/>
            <person name="Montfort J."/>
            <person name="Robinson-Rechavi M."/>
            <person name="Bucao C."/>
            <person name="Bouchez O."/>
            <person name="Gislard M."/>
            <person name="Lluch J."/>
            <person name="Milhes M."/>
            <person name="Lampietro C."/>
            <person name="Lopez Roques C."/>
            <person name="Donnadieu C."/>
            <person name="Braasch I."/>
            <person name="Desvignes T."/>
            <person name="Postlethwait J."/>
            <person name="Bobe J."/>
            <person name="Wedekind C."/>
            <person name="Guiguen Y."/>
        </authorList>
    </citation>
    <scope>NUCLEOTIDE SEQUENCE [LARGE SCALE GENOMIC DNA]</scope>
    <source>
        <strain evidence="2">Cs_M1</strain>
        <tissue evidence="2">Blood</tissue>
    </source>
</reference>
<organism evidence="2 3">
    <name type="scientific">Coregonus suidteri</name>
    <dbReference type="NCBI Taxonomy" id="861788"/>
    <lineage>
        <taxon>Eukaryota</taxon>
        <taxon>Metazoa</taxon>
        <taxon>Chordata</taxon>
        <taxon>Craniata</taxon>
        <taxon>Vertebrata</taxon>
        <taxon>Euteleostomi</taxon>
        <taxon>Actinopterygii</taxon>
        <taxon>Neopterygii</taxon>
        <taxon>Teleostei</taxon>
        <taxon>Protacanthopterygii</taxon>
        <taxon>Salmoniformes</taxon>
        <taxon>Salmonidae</taxon>
        <taxon>Coregoninae</taxon>
        <taxon>Coregonus</taxon>
    </lineage>
</organism>
<sequence>KTELKLYYLLGISKALLFFLDLLCADTSQTVNQKVTCKVILDRPSHYNQGSHCFCSVCLHHI</sequence>
<evidence type="ECO:0000313" key="2">
    <source>
        <dbReference type="EMBL" id="KAK6319996.1"/>
    </source>
</evidence>
<protein>
    <submittedName>
        <fullName evidence="2">Uncharacterized protein</fullName>
    </submittedName>
</protein>
<proteinExistence type="predicted"/>
<gene>
    <name evidence="2" type="ORF">J4Q44_G00091030</name>
</gene>
<keyword evidence="1" id="KW-0732">Signal</keyword>
<evidence type="ECO:0000313" key="3">
    <source>
        <dbReference type="Proteomes" id="UP001356427"/>
    </source>
</evidence>
<keyword evidence="3" id="KW-1185">Reference proteome</keyword>